<accession>A0A0C3DWU4</accession>
<dbReference type="InParanoid" id="A0A0C3DWU4"/>
<keyword evidence="2" id="KW-1185">Reference proteome</keyword>
<dbReference type="OrthoDB" id="3070163at2759"/>
<sequence length="143" mass="16698">MAVWREVFLPHWFQYLSTIDNIWKLDHPEHVVVAQAIWDRKVKVKHVVAARGKPVFFLLKQRTYEWHSKMSDRAEKAVAAFFDRYVELNMPAARCAYVTWAIPEPEVKVDAKGRKVLVPPPIYPYMWRDFRDGPNGPVSCASS</sequence>
<organism evidence="1 2">
    <name type="scientific">Scleroderma citrinum Foug A</name>
    <dbReference type="NCBI Taxonomy" id="1036808"/>
    <lineage>
        <taxon>Eukaryota</taxon>
        <taxon>Fungi</taxon>
        <taxon>Dikarya</taxon>
        <taxon>Basidiomycota</taxon>
        <taxon>Agaricomycotina</taxon>
        <taxon>Agaricomycetes</taxon>
        <taxon>Agaricomycetidae</taxon>
        <taxon>Boletales</taxon>
        <taxon>Sclerodermatineae</taxon>
        <taxon>Sclerodermataceae</taxon>
        <taxon>Scleroderma</taxon>
    </lineage>
</organism>
<dbReference type="EMBL" id="KN822062">
    <property type="protein sequence ID" value="KIM60391.1"/>
    <property type="molecule type" value="Genomic_DNA"/>
</dbReference>
<reference evidence="1 2" key="1">
    <citation type="submission" date="2014-04" db="EMBL/GenBank/DDBJ databases">
        <authorList>
            <consortium name="DOE Joint Genome Institute"/>
            <person name="Kuo A."/>
            <person name="Kohler A."/>
            <person name="Nagy L.G."/>
            <person name="Floudas D."/>
            <person name="Copeland A."/>
            <person name="Barry K.W."/>
            <person name="Cichocki N."/>
            <person name="Veneault-Fourrey C."/>
            <person name="LaButti K."/>
            <person name="Lindquist E.A."/>
            <person name="Lipzen A."/>
            <person name="Lundell T."/>
            <person name="Morin E."/>
            <person name="Murat C."/>
            <person name="Sun H."/>
            <person name="Tunlid A."/>
            <person name="Henrissat B."/>
            <person name="Grigoriev I.V."/>
            <person name="Hibbett D.S."/>
            <person name="Martin F."/>
            <person name="Nordberg H.P."/>
            <person name="Cantor M.N."/>
            <person name="Hua S.X."/>
        </authorList>
    </citation>
    <scope>NUCLEOTIDE SEQUENCE [LARGE SCALE GENOMIC DNA]</scope>
    <source>
        <strain evidence="1 2">Foug A</strain>
    </source>
</reference>
<dbReference type="AlphaFoldDB" id="A0A0C3DWU4"/>
<dbReference type="HOGENOM" id="CLU_133979_0_0_1"/>
<evidence type="ECO:0000313" key="2">
    <source>
        <dbReference type="Proteomes" id="UP000053989"/>
    </source>
</evidence>
<protein>
    <submittedName>
        <fullName evidence="1">Uncharacterized protein</fullName>
    </submittedName>
</protein>
<gene>
    <name evidence="1" type="ORF">SCLCIDRAFT_124394</name>
</gene>
<dbReference type="Proteomes" id="UP000053989">
    <property type="component" value="Unassembled WGS sequence"/>
</dbReference>
<name>A0A0C3DWU4_9AGAM</name>
<evidence type="ECO:0000313" key="1">
    <source>
        <dbReference type="EMBL" id="KIM60391.1"/>
    </source>
</evidence>
<reference evidence="2" key="2">
    <citation type="submission" date="2015-01" db="EMBL/GenBank/DDBJ databases">
        <title>Evolutionary Origins and Diversification of the Mycorrhizal Mutualists.</title>
        <authorList>
            <consortium name="DOE Joint Genome Institute"/>
            <consortium name="Mycorrhizal Genomics Consortium"/>
            <person name="Kohler A."/>
            <person name="Kuo A."/>
            <person name="Nagy L.G."/>
            <person name="Floudas D."/>
            <person name="Copeland A."/>
            <person name="Barry K.W."/>
            <person name="Cichocki N."/>
            <person name="Veneault-Fourrey C."/>
            <person name="LaButti K."/>
            <person name="Lindquist E.A."/>
            <person name="Lipzen A."/>
            <person name="Lundell T."/>
            <person name="Morin E."/>
            <person name="Murat C."/>
            <person name="Riley R."/>
            <person name="Ohm R."/>
            <person name="Sun H."/>
            <person name="Tunlid A."/>
            <person name="Henrissat B."/>
            <person name="Grigoriev I.V."/>
            <person name="Hibbett D.S."/>
            <person name="Martin F."/>
        </authorList>
    </citation>
    <scope>NUCLEOTIDE SEQUENCE [LARGE SCALE GENOMIC DNA]</scope>
    <source>
        <strain evidence="2">Foug A</strain>
    </source>
</reference>
<proteinExistence type="predicted"/>